<gene>
    <name evidence="9" type="ORF">Pla52n_29030</name>
</gene>
<evidence type="ECO:0000256" key="4">
    <source>
        <dbReference type="ARBA" id="ARBA00022723"/>
    </source>
</evidence>
<dbReference type="InterPro" id="IPR058240">
    <property type="entry name" value="rSAM_sf"/>
</dbReference>
<comment type="caution">
    <text evidence="9">The sequence shown here is derived from an EMBL/GenBank/DDBJ whole genome shotgun (WGS) entry which is preliminary data.</text>
</comment>
<dbReference type="CDD" id="cd07361">
    <property type="entry name" value="MEMO_like"/>
    <property type="match status" value="1"/>
</dbReference>
<dbReference type="Pfam" id="PF01871">
    <property type="entry name" value="AMMECR1"/>
    <property type="match status" value="1"/>
</dbReference>
<keyword evidence="5" id="KW-0408">Iron</keyword>
<reference evidence="9 10" key="1">
    <citation type="submission" date="2019-02" db="EMBL/GenBank/DDBJ databases">
        <title>Deep-cultivation of Planctomycetes and their phenomic and genomic characterization uncovers novel biology.</title>
        <authorList>
            <person name="Wiegand S."/>
            <person name="Jogler M."/>
            <person name="Boedeker C."/>
            <person name="Pinto D."/>
            <person name="Vollmers J."/>
            <person name="Rivas-Marin E."/>
            <person name="Kohn T."/>
            <person name="Peeters S.H."/>
            <person name="Heuer A."/>
            <person name="Rast P."/>
            <person name="Oberbeckmann S."/>
            <person name="Bunk B."/>
            <person name="Jeske O."/>
            <person name="Meyerdierks A."/>
            <person name="Storesund J.E."/>
            <person name="Kallscheuer N."/>
            <person name="Luecker S."/>
            <person name="Lage O.M."/>
            <person name="Pohl T."/>
            <person name="Merkel B.J."/>
            <person name="Hornburger P."/>
            <person name="Mueller R.-W."/>
            <person name="Bruemmer F."/>
            <person name="Labrenz M."/>
            <person name="Spormann A.M."/>
            <person name="Op Den Camp H."/>
            <person name="Overmann J."/>
            <person name="Amann R."/>
            <person name="Jetten M.S.M."/>
            <person name="Mascher T."/>
            <person name="Medema M.H."/>
            <person name="Devos D.P."/>
            <person name="Kaster A.-K."/>
            <person name="Ovreas L."/>
            <person name="Rohde M."/>
            <person name="Galperin M.Y."/>
            <person name="Jogler C."/>
        </authorList>
    </citation>
    <scope>NUCLEOTIDE SEQUENCE [LARGE SCALE GENOMIC DNA]</scope>
    <source>
        <strain evidence="9 10">Pla52n</strain>
    </source>
</reference>
<dbReference type="InterPro" id="IPR034457">
    <property type="entry name" value="Organic_radical-activating"/>
</dbReference>
<dbReference type="Gene3D" id="3.30.1490.150">
    <property type="entry name" value="Hypothetical protein ph0010, domain 2"/>
    <property type="match status" value="1"/>
</dbReference>
<dbReference type="GO" id="GO:0046872">
    <property type="term" value="F:metal ion binding"/>
    <property type="evidence" value="ECO:0007669"/>
    <property type="project" value="UniProtKB-KW"/>
</dbReference>
<feature type="domain" description="AMMECR1" evidence="7">
    <location>
        <begin position="378"/>
        <end position="572"/>
    </location>
</feature>
<dbReference type="Gene3D" id="3.40.830.10">
    <property type="entry name" value="LigB-like"/>
    <property type="match status" value="1"/>
</dbReference>
<dbReference type="PANTHER" id="PTHR30352:SF5">
    <property type="entry name" value="PYRUVATE FORMATE-LYASE 1-ACTIVATING ENZYME"/>
    <property type="match status" value="1"/>
</dbReference>
<comment type="cofactor">
    <cofactor evidence="1">
        <name>[4Fe-4S] cluster</name>
        <dbReference type="ChEBI" id="CHEBI:49883"/>
    </cofactor>
</comment>
<keyword evidence="3" id="KW-0949">S-adenosyl-L-methionine</keyword>
<dbReference type="NCBIfam" id="TIGR04337">
    <property type="entry name" value="AmmeMemoSam_rS"/>
    <property type="match status" value="1"/>
</dbReference>
<protein>
    <submittedName>
        <fullName evidence="9">Uncharacterized protein</fullName>
    </submittedName>
</protein>
<dbReference type="Pfam" id="PF04055">
    <property type="entry name" value="Radical_SAM"/>
    <property type="match status" value="1"/>
</dbReference>
<dbReference type="InterPro" id="IPR027596">
    <property type="entry name" value="AmmeMemoSam_rS"/>
</dbReference>
<evidence type="ECO:0000313" key="9">
    <source>
        <dbReference type="EMBL" id="TWU04858.1"/>
    </source>
</evidence>
<evidence type="ECO:0000256" key="1">
    <source>
        <dbReference type="ARBA" id="ARBA00001966"/>
    </source>
</evidence>
<evidence type="ECO:0000256" key="2">
    <source>
        <dbReference type="ARBA" id="ARBA00022485"/>
    </source>
</evidence>
<dbReference type="Pfam" id="PF01875">
    <property type="entry name" value="Memo"/>
    <property type="match status" value="1"/>
</dbReference>
<dbReference type="Gene3D" id="3.20.20.70">
    <property type="entry name" value="Aldolase class I"/>
    <property type="match status" value="1"/>
</dbReference>
<dbReference type="Proteomes" id="UP000320176">
    <property type="component" value="Unassembled WGS sequence"/>
</dbReference>
<dbReference type="SFLD" id="SFLDS00029">
    <property type="entry name" value="Radical_SAM"/>
    <property type="match status" value="1"/>
</dbReference>
<dbReference type="NCBIfam" id="TIGR00296">
    <property type="entry name" value="TIGR00296 family protein"/>
    <property type="match status" value="1"/>
</dbReference>
<dbReference type="PROSITE" id="PS51112">
    <property type="entry name" value="AMMECR1"/>
    <property type="match status" value="1"/>
</dbReference>
<dbReference type="SUPFAM" id="SSF143447">
    <property type="entry name" value="AMMECR1-like"/>
    <property type="match status" value="1"/>
</dbReference>
<evidence type="ECO:0000313" key="10">
    <source>
        <dbReference type="Proteomes" id="UP000320176"/>
    </source>
</evidence>
<dbReference type="PANTHER" id="PTHR30352">
    <property type="entry name" value="PYRUVATE FORMATE-LYASE-ACTIVATING ENZYME"/>
    <property type="match status" value="1"/>
</dbReference>
<dbReference type="InterPro" id="IPR027485">
    <property type="entry name" value="AMMECR1_N"/>
</dbReference>
<dbReference type="AlphaFoldDB" id="A0A5C6AYV7"/>
<dbReference type="OrthoDB" id="9778883at2"/>
<dbReference type="Gene3D" id="3.30.700.20">
    <property type="entry name" value="Hypothetical protein ph0010, domain 1"/>
    <property type="match status" value="1"/>
</dbReference>
<dbReference type="NCBIfam" id="TIGR04336">
    <property type="entry name" value="AmmeMemoSam_B"/>
    <property type="match status" value="1"/>
</dbReference>
<proteinExistence type="predicted"/>
<keyword evidence="10" id="KW-1185">Reference proteome</keyword>
<dbReference type="PROSITE" id="PS51918">
    <property type="entry name" value="RADICAL_SAM"/>
    <property type="match status" value="1"/>
</dbReference>
<name>A0A5C6AYV7_9BACT</name>
<keyword evidence="6" id="KW-0411">Iron-sulfur</keyword>
<dbReference type="EMBL" id="SJPN01000003">
    <property type="protein sequence ID" value="TWU04858.1"/>
    <property type="molecule type" value="Genomic_DNA"/>
</dbReference>
<evidence type="ECO:0000256" key="3">
    <source>
        <dbReference type="ARBA" id="ARBA00022691"/>
    </source>
</evidence>
<dbReference type="GO" id="GO:0051539">
    <property type="term" value="F:4 iron, 4 sulfur cluster binding"/>
    <property type="evidence" value="ECO:0007669"/>
    <property type="project" value="UniProtKB-KW"/>
</dbReference>
<dbReference type="InterPro" id="IPR002733">
    <property type="entry name" value="AMMECR1_domain"/>
</dbReference>
<evidence type="ECO:0000256" key="5">
    <source>
        <dbReference type="ARBA" id="ARBA00023004"/>
    </source>
</evidence>
<evidence type="ECO:0000259" key="7">
    <source>
        <dbReference type="PROSITE" id="PS51112"/>
    </source>
</evidence>
<keyword evidence="2" id="KW-0004">4Fe-4S</keyword>
<accession>A0A5C6AYV7</accession>
<sequence length="1044" mass="113979">MTAAITPTKWYEIESDGRIVCRLCPRECHLKDGDRGFCFVRQNVDGKMVLDTYGKSTGFCIDPIEKKPLNHFLPGTPVLSFGTAGCNLGCKFCQNWDISKSREVARLSDHAMPDEIAQTAADTGCRSVAFTYNDPIIWAEYAIDTATACRDRGIHSVAVTAGYLSQQARPEFFAAMDAANIDLKAFSESFYYRVTGSHLQPVLDTIAYACNETDCWVELTNLIIPNNNDDPDEWRRMCDWLVSTIGTDVPIHFTAFHPDFRLQNQPRTSHETLIAAYDLARQSGLRYVYVGNVHDVERQSTYCHGCGALLIQRDWHQLGHYAMQGNRCQACQCVIPGRFEATPGTWGQRRQRVKIQSRTLPVVPNEVRMSQTNPTDIIHWSDAEQDAIHAAACHFVATSVLGEDSDPPLSVLPELASRMIHGVYVTLKRGETLRGCCGMLGAEMSLGDALADSAARTTRDPRMSAISASELPYLTLSVSILGPPRPISARGDDRVDQVKIGQHGLRIRIGQNSGLLLPVVAIEQGWNAKQFLDAVCRKAGLPAGTWRSDQAELMLFDGIYFGGPFQLPETLGQSARDKLQSAERQAVSPAALSTVTRWISNAVAQASKSPDALGSPATALADRVDEVNVNGYMLRIRQAESSSSWLQLSLRDTIAMQASLQQTLRGARSSANDSTSPEESAEVALAVLTGPIHHGDAKTADLRGIDPQCRAIVATDGRRWSVRFDRESPPEQTLAKVLAAERFDAGTTQLYSLHCDSNVPALGTSLGIAAMSQFTVRPPAVADRFYSGADAQRDAEVDALISGLPPVAKRTVNAAMVPHAGLRFSGEIAADTWRRIELPRDVLIISPKHTGDGVDWAVAPYTRWQLSGDAALEGNEEMATSLAACHEGLELDSAAHRGEHGIEIQLPILYRLAPQTRVTAIAMRSATWEQLQDLAVSLAAWMKSQASPPLLVISSDMNHYADEIENRTRDRMALDALRTGDAKALLDVCEAENISMCGQVPAALVLLTLRHLGITPAYDEIAYATSAQYGGDPQRVVGYAGVLL</sequence>
<dbReference type="SFLD" id="SFLDG01101">
    <property type="entry name" value="Uncharacterised_Radical_SAM_Su"/>
    <property type="match status" value="1"/>
</dbReference>
<dbReference type="InterPro" id="IPR036071">
    <property type="entry name" value="AMMECR1_dom_sf"/>
</dbReference>
<dbReference type="InterPro" id="IPR002737">
    <property type="entry name" value="MEMO1_fam"/>
</dbReference>
<feature type="domain" description="Radical SAM core" evidence="8">
    <location>
        <begin position="71"/>
        <end position="286"/>
    </location>
</feature>
<dbReference type="NCBIfam" id="TIGR04335">
    <property type="entry name" value="AmmeMemoSam_A"/>
    <property type="match status" value="1"/>
</dbReference>
<dbReference type="InterPro" id="IPR027623">
    <property type="entry name" value="AmmeMemoSam_A"/>
</dbReference>
<dbReference type="GO" id="GO:0003824">
    <property type="term" value="F:catalytic activity"/>
    <property type="evidence" value="ECO:0007669"/>
    <property type="project" value="InterPro"/>
</dbReference>
<keyword evidence="4" id="KW-0479">Metal-binding</keyword>
<dbReference type="InterPro" id="IPR023473">
    <property type="entry name" value="AMMECR1"/>
</dbReference>
<dbReference type="InterPro" id="IPR013785">
    <property type="entry name" value="Aldolase_TIM"/>
</dbReference>
<dbReference type="RefSeq" id="WP_146520198.1">
    <property type="nucleotide sequence ID" value="NZ_CP151726.1"/>
</dbReference>
<evidence type="ECO:0000256" key="6">
    <source>
        <dbReference type="ARBA" id="ARBA00023014"/>
    </source>
</evidence>
<evidence type="ECO:0000259" key="8">
    <source>
        <dbReference type="PROSITE" id="PS51918"/>
    </source>
</evidence>
<dbReference type="CDD" id="cd01335">
    <property type="entry name" value="Radical_SAM"/>
    <property type="match status" value="1"/>
</dbReference>
<organism evidence="9 10">
    <name type="scientific">Stieleria varia</name>
    <dbReference type="NCBI Taxonomy" id="2528005"/>
    <lineage>
        <taxon>Bacteria</taxon>
        <taxon>Pseudomonadati</taxon>
        <taxon>Planctomycetota</taxon>
        <taxon>Planctomycetia</taxon>
        <taxon>Pirellulales</taxon>
        <taxon>Pirellulaceae</taxon>
        <taxon>Stieleria</taxon>
    </lineage>
</organism>
<dbReference type="SUPFAM" id="SSF102114">
    <property type="entry name" value="Radical SAM enzymes"/>
    <property type="match status" value="1"/>
</dbReference>
<dbReference type="InterPro" id="IPR007197">
    <property type="entry name" value="rSAM"/>
</dbReference>